<dbReference type="InterPro" id="IPR000086">
    <property type="entry name" value="NUDIX_hydrolase_dom"/>
</dbReference>
<feature type="short sequence motif" description="Nudix box" evidence="4">
    <location>
        <begin position="42"/>
        <end position="63"/>
    </location>
</feature>
<dbReference type="PANTHER" id="PTHR11839">
    <property type="entry name" value="UDP/ADP-SUGAR PYROPHOSPHATASE"/>
    <property type="match status" value="1"/>
</dbReference>
<dbReference type="Proteomes" id="UP000248597">
    <property type="component" value="Unassembled WGS sequence"/>
</dbReference>
<dbReference type="NCBIfam" id="NF001938">
    <property type="entry name" value="PRK00714.1-5"/>
    <property type="match status" value="1"/>
</dbReference>
<comment type="caution">
    <text evidence="6">The sequence shown here is derived from an EMBL/GenBank/DDBJ whole genome shotgun (WGS) entry which is preliminary data.</text>
</comment>
<evidence type="ECO:0000256" key="2">
    <source>
        <dbReference type="ARBA" id="ARBA00001946"/>
    </source>
</evidence>
<evidence type="ECO:0000256" key="3">
    <source>
        <dbReference type="ARBA" id="ARBA00022801"/>
    </source>
</evidence>
<organism evidence="6 7">
    <name type="scientific">Sphingopyxis macrogoltabida</name>
    <name type="common">Sphingomonas macrogoltabidus</name>
    <dbReference type="NCBI Taxonomy" id="33050"/>
    <lineage>
        <taxon>Bacteria</taxon>
        <taxon>Pseudomonadati</taxon>
        <taxon>Pseudomonadota</taxon>
        <taxon>Alphaproteobacteria</taxon>
        <taxon>Sphingomonadales</taxon>
        <taxon>Sphingomonadaceae</taxon>
        <taxon>Sphingopyxis</taxon>
    </lineage>
</organism>
<dbReference type="InterPro" id="IPR020476">
    <property type="entry name" value="Nudix_hydrolase"/>
</dbReference>
<comment type="cofactor">
    <cofactor evidence="4">
        <name>a divalent metal cation</name>
        <dbReference type="ChEBI" id="CHEBI:60240"/>
    </cofactor>
</comment>
<dbReference type="PANTHER" id="PTHR11839:SF22">
    <property type="entry name" value="NUDIX HYDROLASE 26, CHLOROPLASTIC"/>
    <property type="match status" value="1"/>
</dbReference>
<keyword evidence="3 4" id="KW-0378">Hydrolase</keyword>
<name>A0A2W5L0G3_SPHMC</name>
<evidence type="ECO:0000313" key="6">
    <source>
        <dbReference type="EMBL" id="PZQ20395.1"/>
    </source>
</evidence>
<dbReference type="InterPro" id="IPR022927">
    <property type="entry name" value="RppH"/>
</dbReference>
<comment type="function">
    <text evidence="4">Accelerates the degradation of transcripts by removing pyrophosphate from the 5'-end of triphosphorylated RNA, leading to a more labile monophosphorylated state that can stimulate subsequent ribonuclease cleavage.</text>
</comment>
<dbReference type="AlphaFoldDB" id="A0A2W5L0G3"/>
<evidence type="ECO:0000313" key="7">
    <source>
        <dbReference type="Proteomes" id="UP000248597"/>
    </source>
</evidence>
<dbReference type="Pfam" id="PF00293">
    <property type="entry name" value="NUDIX"/>
    <property type="match status" value="1"/>
</dbReference>
<dbReference type="EC" id="3.6.1.-" evidence="4"/>
<dbReference type="Gene3D" id="3.90.79.10">
    <property type="entry name" value="Nucleoside Triphosphate Pyrophosphohydrolase"/>
    <property type="match status" value="1"/>
</dbReference>
<dbReference type="GO" id="GO:0034432">
    <property type="term" value="F:bis(5'-adenosyl)-pentaphosphatase activity"/>
    <property type="evidence" value="ECO:0007669"/>
    <property type="project" value="TreeGrafter"/>
</dbReference>
<protein>
    <recommendedName>
        <fullName evidence="4">RNA pyrophosphohydrolase</fullName>
        <ecNumber evidence="4">3.6.1.-</ecNumber>
    </recommendedName>
    <alternativeName>
        <fullName evidence="4">(Di)nucleoside polyphosphate hydrolase</fullName>
    </alternativeName>
</protein>
<reference evidence="6 7" key="1">
    <citation type="submission" date="2017-08" db="EMBL/GenBank/DDBJ databases">
        <title>Infants hospitalized years apart are colonized by the same room-sourced microbial strains.</title>
        <authorList>
            <person name="Brooks B."/>
            <person name="Olm M.R."/>
            <person name="Firek B.A."/>
            <person name="Baker R."/>
            <person name="Thomas B.C."/>
            <person name="Morowitz M.J."/>
            <person name="Banfield J.F."/>
        </authorList>
    </citation>
    <scope>NUCLEOTIDE SEQUENCE [LARGE SCALE GENOMIC DNA]</scope>
    <source>
        <strain evidence="6">S2_005_003_R2_47</strain>
    </source>
</reference>
<sequence>MTDPNALPYRPCAGVMLANRTGRVFVGQRLDSSSEAWQMPQGGIDPGEDPEAAAIRELGEETGVHGGLVDIIARSKIEHFYDLPDHLMGKMWGGKYRGQRQFWFLMRFMGQDGDIDIRTSHPEFRAWRWAELDELEKLIVPFKRQLYRSVVDEFRPLV</sequence>
<comment type="similarity">
    <text evidence="4">Belongs to the Nudix hydrolase family. RppH subfamily.</text>
</comment>
<accession>A0A2W5L0G3</accession>
<feature type="domain" description="Nudix hydrolase" evidence="5">
    <location>
        <begin position="8"/>
        <end position="152"/>
    </location>
</feature>
<dbReference type="GO" id="GO:0019693">
    <property type="term" value="P:ribose phosphate metabolic process"/>
    <property type="evidence" value="ECO:0007669"/>
    <property type="project" value="TreeGrafter"/>
</dbReference>
<dbReference type="PRINTS" id="PR00502">
    <property type="entry name" value="NUDIXFAMILY"/>
</dbReference>
<gene>
    <name evidence="4" type="primary">rppH</name>
    <name evidence="4" type="synonym">nudH</name>
    <name evidence="6" type="ORF">DI569_15675</name>
</gene>
<evidence type="ECO:0000256" key="1">
    <source>
        <dbReference type="ARBA" id="ARBA00001936"/>
    </source>
</evidence>
<dbReference type="PROSITE" id="PS00893">
    <property type="entry name" value="NUDIX_BOX"/>
    <property type="match status" value="1"/>
</dbReference>
<dbReference type="GO" id="GO:0008893">
    <property type="term" value="F:guanosine-3',5'-bis(diphosphate) 3'-diphosphatase activity"/>
    <property type="evidence" value="ECO:0007669"/>
    <property type="project" value="TreeGrafter"/>
</dbReference>
<dbReference type="GO" id="GO:0006753">
    <property type="term" value="P:nucleoside phosphate metabolic process"/>
    <property type="evidence" value="ECO:0007669"/>
    <property type="project" value="TreeGrafter"/>
</dbReference>
<dbReference type="PROSITE" id="PS51462">
    <property type="entry name" value="NUDIX"/>
    <property type="match status" value="1"/>
</dbReference>
<dbReference type="SUPFAM" id="SSF55811">
    <property type="entry name" value="Nudix"/>
    <property type="match status" value="1"/>
</dbReference>
<dbReference type="CDD" id="cd03671">
    <property type="entry name" value="NUDIX_Ap4A_hydrolase_plant_like"/>
    <property type="match status" value="1"/>
</dbReference>
<evidence type="ECO:0000256" key="4">
    <source>
        <dbReference type="HAMAP-Rule" id="MF_00298"/>
    </source>
</evidence>
<dbReference type="EMBL" id="QFPJ01000063">
    <property type="protein sequence ID" value="PZQ20395.1"/>
    <property type="molecule type" value="Genomic_DNA"/>
</dbReference>
<comment type="cofactor">
    <cofactor evidence="1">
        <name>Mn(2+)</name>
        <dbReference type="ChEBI" id="CHEBI:29035"/>
    </cofactor>
</comment>
<proteinExistence type="inferred from homology"/>
<dbReference type="HAMAP" id="MF_00298">
    <property type="entry name" value="Nudix_RppH"/>
    <property type="match status" value="1"/>
</dbReference>
<comment type="cofactor">
    <cofactor evidence="2">
        <name>Mg(2+)</name>
        <dbReference type="ChEBI" id="CHEBI:18420"/>
    </cofactor>
</comment>
<evidence type="ECO:0000259" key="5">
    <source>
        <dbReference type="PROSITE" id="PS51462"/>
    </source>
</evidence>
<dbReference type="InterPro" id="IPR015797">
    <property type="entry name" value="NUDIX_hydrolase-like_dom_sf"/>
</dbReference>
<dbReference type="InterPro" id="IPR020084">
    <property type="entry name" value="NUDIX_hydrolase_CS"/>
</dbReference>